<keyword evidence="4" id="KW-1185">Reference proteome</keyword>
<dbReference type="Gene3D" id="3.80.10.10">
    <property type="entry name" value="Ribonuclease Inhibitor"/>
    <property type="match status" value="1"/>
</dbReference>
<feature type="region of interest" description="Disordered" evidence="2">
    <location>
        <begin position="1212"/>
        <end position="1244"/>
    </location>
</feature>
<keyword evidence="1" id="KW-0175">Coiled coil</keyword>
<feature type="region of interest" description="Disordered" evidence="2">
    <location>
        <begin position="206"/>
        <end position="227"/>
    </location>
</feature>
<feature type="coiled-coil region" evidence="1">
    <location>
        <begin position="1162"/>
        <end position="1198"/>
    </location>
</feature>
<feature type="compositionally biased region" description="Low complexity" evidence="2">
    <location>
        <begin position="635"/>
        <end position="656"/>
    </location>
</feature>
<protein>
    <recommendedName>
        <fullName evidence="5">F-box domain-containing protein</fullName>
    </recommendedName>
</protein>
<proteinExistence type="predicted"/>
<evidence type="ECO:0000313" key="4">
    <source>
        <dbReference type="Proteomes" id="UP000078512"/>
    </source>
</evidence>
<evidence type="ECO:0008006" key="5">
    <source>
        <dbReference type="Google" id="ProtNLM"/>
    </source>
</evidence>
<organism evidence="3 4">
    <name type="scientific">Linnemannia elongata AG-77</name>
    <dbReference type="NCBI Taxonomy" id="1314771"/>
    <lineage>
        <taxon>Eukaryota</taxon>
        <taxon>Fungi</taxon>
        <taxon>Fungi incertae sedis</taxon>
        <taxon>Mucoromycota</taxon>
        <taxon>Mortierellomycotina</taxon>
        <taxon>Mortierellomycetes</taxon>
        <taxon>Mortierellales</taxon>
        <taxon>Mortierellaceae</taxon>
        <taxon>Linnemannia</taxon>
    </lineage>
</organism>
<dbReference type="Proteomes" id="UP000078512">
    <property type="component" value="Unassembled WGS sequence"/>
</dbReference>
<dbReference type="EMBL" id="KV442079">
    <property type="protein sequence ID" value="OAQ25425.1"/>
    <property type="molecule type" value="Genomic_DNA"/>
</dbReference>
<gene>
    <name evidence="3" type="ORF">K457DRAFT_35255</name>
</gene>
<name>A0A197JJT9_9FUNG</name>
<dbReference type="OrthoDB" id="2444741at2759"/>
<evidence type="ECO:0000256" key="1">
    <source>
        <dbReference type="SAM" id="Coils"/>
    </source>
</evidence>
<accession>A0A197JJT9</accession>
<dbReference type="SUPFAM" id="SSF52047">
    <property type="entry name" value="RNI-like"/>
    <property type="match status" value="1"/>
</dbReference>
<evidence type="ECO:0000256" key="2">
    <source>
        <dbReference type="SAM" id="MobiDB-lite"/>
    </source>
</evidence>
<sequence>MEKTTFNKQIMAQTQLPTECISCIISHLDGDLTTLFHLLTVNSTFFRATLPYLYRDPYRTLERREEKRVRRQGGYPSSISNSVAAKRLLYLLLLSCRQGDDLVPFLNVDWDEPLSPFVSDQPLMACYIDYLGDLDFDRWTATLKPLLLEFDTQMEQHAFRLFRLLFLDHHKERVQKLTIPITHIEPYLDLLPHLRNLQRVRFYEDELEQPPEEPTPTPAAEPAAEPAAWVPADPAADQAAWELAADPAAWEAEPAVVNEEVPVAGVPDIVAADAPVAEVETVPVAQDIEPTVDPVTDLTLEPAPIPEPTPQPAIEPVGAPIVEAITFEVTTVETAPVEPMADQPIAVMEETRAEEVVVIGRATASLSSSATTEETLDAILADVMAINTDYDAPPVPTEKTLDEILDEILAESLVAQAAAYVAPEPMLVEEQTFEEALDGFMAIELDYVLPERRQTQDGGEDEAVVETDAVAAVVAPAVAVVDETIVALAPAVVEEVPVEEEGEEMVGLAALLAEHEAVATVEQGPIAAIDDDMYEIEPEVMLRMFTESTRFRNTGTPEYDPEEAMAYILALVGDPEDEFEPEAAMADILFLLGNPEGHEQLWETPVVESEEAEEEEEEVVPVEEDVVVVPEEVNNVVPQEQEQPPVQEETPEEPAQPARPVFDPTPNGVKFLQAHAELFGPGPGRVGPGLVEVEPPYSWIHPSDSENITYGSRYVELLKAQANPTIIQFHHWERFRHYLKDTPVQSVKRLRYFYEEWPEAEWDQVGLLKKCRSLEKFSSRIYDPTIFKFAIEEQQDRDIYQELCKAGVAGASTSLGGGRSHGGHYGPGDDPVPLRKINLKSYSDGFLHPVLQDICTAFKSTLESIVIRLYVSDNALLLSQFCDMPQLTMLDLRHDCPNALINDASFLRACPNLKTLRLRDGKMDQTLTIQTPIALYEPWHLPCLEELVLVGSACDLFNYETLAYSPQLQSLRLECVMPDMGVHIVSDMYLEHLALPSWNWTWKLPRLHTLLLKGRPAHLFRPCLLLGCPKLTNVHLDIERVPRSVTSARDALVTIPSTFNSPVRSLTLKGHWFMNSTASTVANFFQTWFSSLTYLKFESTVFFDNRSMLDGLYSIPTLRKVFLCRQTLSEYDAWKLGLEECPLKSPFEWERKTRHVSFQTELKRLRLVAKQKQAEAEEKEAQARAIILEAEEEQARAKAKAAATVLQSNIDTTPASVGSDVSMDSNNNKDSNKPEPTPTTTDRVRCQSVDSAIALEEEQAQAAEQAKIAKEEADGDRFESLRCVYVFKNKRYHREDDTPQTVLLSCSL</sequence>
<reference evidence="3 4" key="1">
    <citation type="submission" date="2016-05" db="EMBL/GenBank/DDBJ databases">
        <title>Genome sequencing reveals origins of a unique bacterial endosymbiosis in the earliest lineages of terrestrial Fungi.</title>
        <authorList>
            <consortium name="DOE Joint Genome Institute"/>
            <person name="Uehling J."/>
            <person name="Gryganskyi A."/>
            <person name="Hameed K."/>
            <person name="Tschaplinski T."/>
            <person name="Misztal P."/>
            <person name="Wu S."/>
            <person name="Desiro A."/>
            <person name="Vande Pol N."/>
            <person name="Du Z.-Y."/>
            <person name="Zienkiewicz A."/>
            <person name="Zienkiewicz K."/>
            <person name="Morin E."/>
            <person name="Tisserant E."/>
            <person name="Splivallo R."/>
            <person name="Hainaut M."/>
            <person name="Henrissat B."/>
            <person name="Ohm R."/>
            <person name="Kuo A."/>
            <person name="Yan J."/>
            <person name="Lipzen A."/>
            <person name="Nolan M."/>
            <person name="Labutti K."/>
            <person name="Barry K."/>
            <person name="Goldstein A."/>
            <person name="Labbe J."/>
            <person name="Schadt C."/>
            <person name="Tuskan G."/>
            <person name="Grigoriev I."/>
            <person name="Martin F."/>
            <person name="Vilgalys R."/>
            <person name="Bonito G."/>
        </authorList>
    </citation>
    <scope>NUCLEOTIDE SEQUENCE [LARGE SCALE GENOMIC DNA]</scope>
    <source>
        <strain evidence="3 4">AG-77</strain>
    </source>
</reference>
<dbReference type="InterPro" id="IPR032675">
    <property type="entry name" value="LRR_dom_sf"/>
</dbReference>
<evidence type="ECO:0000313" key="3">
    <source>
        <dbReference type="EMBL" id="OAQ25425.1"/>
    </source>
</evidence>
<feature type="region of interest" description="Disordered" evidence="2">
    <location>
        <begin position="635"/>
        <end position="662"/>
    </location>
</feature>